<dbReference type="OrthoDB" id="1428473at2"/>
<proteinExistence type="predicted"/>
<organism evidence="1 2">
    <name type="scientific">Flavobacterium humi</name>
    <dbReference type="NCBI Taxonomy" id="2562683"/>
    <lineage>
        <taxon>Bacteria</taxon>
        <taxon>Pseudomonadati</taxon>
        <taxon>Bacteroidota</taxon>
        <taxon>Flavobacteriia</taxon>
        <taxon>Flavobacteriales</taxon>
        <taxon>Flavobacteriaceae</taxon>
        <taxon>Flavobacterium</taxon>
    </lineage>
</organism>
<accession>A0A4Z0L8A8</accession>
<dbReference type="SUPFAM" id="SSF160574">
    <property type="entry name" value="BT0923-like"/>
    <property type="match status" value="1"/>
</dbReference>
<dbReference type="Proteomes" id="UP000297407">
    <property type="component" value="Unassembled WGS sequence"/>
</dbReference>
<keyword evidence="2" id="KW-1185">Reference proteome</keyword>
<gene>
    <name evidence="1" type="ORF">E4635_09455</name>
</gene>
<evidence type="ECO:0008006" key="3">
    <source>
        <dbReference type="Google" id="ProtNLM"/>
    </source>
</evidence>
<dbReference type="RefSeq" id="WP_135526392.1">
    <property type="nucleotide sequence ID" value="NZ_SRLH01000004.1"/>
</dbReference>
<reference evidence="1 2" key="1">
    <citation type="submission" date="2019-04" db="EMBL/GenBank/DDBJ databases">
        <title>Flavobacterium sp. strain DS2-A Genome sequencing and assembly.</title>
        <authorList>
            <person name="Kim I."/>
        </authorList>
    </citation>
    <scope>NUCLEOTIDE SEQUENCE [LARGE SCALE GENOMIC DNA]</scope>
    <source>
        <strain evidence="1 2">DS2-A</strain>
    </source>
</reference>
<evidence type="ECO:0000313" key="2">
    <source>
        <dbReference type="Proteomes" id="UP000297407"/>
    </source>
</evidence>
<evidence type="ECO:0000313" key="1">
    <source>
        <dbReference type="EMBL" id="TGD58222.1"/>
    </source>
</evidence>
<dbReference type="EMBL" id="SRLH01000004">
    <property type="protein sequence ID" value="TGD58222.1"/>
    <property type="molecule type" value="Genomic_DNA"/>
</dbReference>
<dbReference type="AlphaFoldDB" id="A0A4Z0L8A8"/>
<protein>
    <recommendedName>
        <fullName evidence="3">Nicotinate-nucleotide adenylyltransferase</fullName>
    </recommendedName>
</protein>
<sequence>MRLISIILFFLVVNTFSYSQSKMNSSSNGNVDVDELPAVVIKSAGKDFSVYLPDRNPDSSVRKLQDNFIAYDLGKDYEGYELYLVTMQLEKGSLAATYNENGKLISVVEVYKNVKLPSAVIYSVYKAFPGWEIINDKFLYTQEDGDVTKKEYTLKIKKDKETKKLVVNPNGEILKS</sequence>
<name>A0A4Z0L8A8_9FLAO</name>
<comment type="caution">
    <text evidence="1">The sequence shown here is derived from an EMBL/GenBank/DDBJ whole genome shotgun (WGS) entry which is preliminary data.</text>
</comment>